<evidence type="ECO:0000256" key="2">
    <source>
        <dbReference type="ARBA" id="ARBA00022801"/>
    </source>
</evidence>
<dbReference type="InterPro" id="IPR051201">
    <property type="entry name" value="Chloro_Bact_Ser_Proteases"/>
</dbReference>
<dbReference type="InterPro" id="IPR001478">
    <property type="entry name" value="PDZ"/>
</dbReference>
<dbReference type="PANTHER" id="PTHR43343">
    <property type="entry name" value="PEPTIDASE S12"/>
    <property type="match status" value="1"/>
</dbReference>
<dbReference type="Proteomes" id="UP001596317">
    <property type="component" value="Unassembled WGS sequence"/>
</dbReference>
<evidence type="ECO:0000313" key="4">
    <source>
        <dbReference type="EMBL" id="MFC6660790.1"/>
    </source>
</evidence>
<evidence type="ECO:0000256" key="1">
    <source>
        <dbReference type="ARBA" id="ARBA00022670"/>
    </source>
</evidence>
<dbReference type="Gene3D" id="2.30.42.10">
    <property type="match status" value="1"/>
</dbReference>
<dbReference type="InterPro" id="IPR009003">
    <property type="entry name" value="Peptidase_S1_PA"/>
</dbReference>
<comment type="caution">
    <text evidence="4">The sequence shown here is derived from an EMBL/GenBank/DDBJ whole genome shotgun (WGS) entry which is preliminary data.</text>
</comment>
<dbReference type="RefSeq" id="WP_380055982.1">
    <property type="nucleotide sequence ID" value="NZ_JBHSWB010000001.1"/>
</dbReference>
<dbReference type="InterPro" id="IPR001940">
    <property type="entry name" value="Peptidase_S1C"/>
</dbReference>
<proteinExistence type="predicted"/>
<reference evidence="5" key="1">
    <citation type="journal article" date="2019" name="Int. J. Syst. Evol. Microbiol.">
        <title>The Global Catalogue of Microorganisms (GCM) 10K type strain sequencing project: providing services to taxonomists for standard genome sequencing and annotation.</title>
        <authorList>
            <consortium name="The Broad Institute Genomics Platform"/>
            <consortium name="The Broad Institute Genome Sequencing Center for Infectious Disease"/>
            <person name="Wu L."/>
            <person name="Ma J."/>
        </authorList>
    </citation>
    <scope>NUCLEOTIDE SEQUENCE [LARGE SCALE GENOMIC DNA]</scope>
    <source>
        <strain evidence="5">CCUG 63830</strain>
    </source>
</reference>
<dbReference type="EC" id="3.4.21.-" evidence="4"/>
<evidence type="ECO:0000313" key="5">
    <source>
        <dbReference type="Proteomes" id="UP001596317"/>
    </source>
</evidence>
<dbReference type="GO" id="GO:0006508">
    <property type="term" value="P:proteolysis"/>
    <property type="evidence" value="ECO:0007669"/>
    <property type="project" value="UniProtKB-KW"/>
</dbReference>
<dbReference type="Pfam" id="PF13365">
    <property type="entry name" value="Trypsin_2"/>
    <property type="match status" value="1"/>
</dbReference>
<name>A0ABW1ZLU6_9DEIO</name>
<dbReference type="EMBL" id="JBHSWB010000001">
    <property type="protein sequence ID" value="MFC6660790.1"/>
    <property type="molecule type" value="Genomic_DNA"/>
</dbReference>
<protein>
    <submittedName>
        <fullName evidence="4">S1C family serine protease</fullName>
        <ecNumber evidence="4">3.4.21.-</ecNumber>
    </submittedName>
</protein>
<dbReference type="SMART" id="SM00228">
    <property type="entry name" value="PDZ"/>
    <property type="match status" value="1"/>
</dbReference>
<dbReference type="Pfam" id="PF13180">
    <property type="entry name" value="PDZ_2"/>
    <property type="match status" value="1"/>
</dbReference>
<dbReference type="Gene3D" id="2.40.10.120">
    <property type="match status" value="1"/>
</dbReference>
<evidence type="ECO:0000259" key="3">
    <source>
        <dbReference type="SMART" id="SM00228"/>
    </source>
</evidence>
<sequence>MRTLSGESYPARVTAFDANNDVALLTVRGGEAFPFLKLATRAPRVGETVLAIGNSGGDFLQPRRGQLLRLNAASARADFPGGTLEMTAPLAPGDSGGPILDGNGQAIGVVSYISVDGSGRTRRSYAVPVVEGNELIVALRSGEKRDVPVVGLFFDSLHSGLTDPPGGVVDAVARRSPAERAGLRGSVRDDQDNLVSLGDVIVRVNGERTRDANAVINAIRRLKIGETVVLTYLRGEETREARVTLVPRATVPDLP</sequence>
<keyword evidence="2 4" id="KW-0378">Hydrolase</keyword>
<dbReference type="GO" id="GO:0008233">
    <property type="term" value="F:peptidase activity"/>
    <property type="evidence" value="ECO:0007669"/>
    <property type="project" value="UniProtKB-KW"/>
</dbReference>
<dbReference type="PANTHER" id="PTHR43343:SF3">
    <property type="entry name" value="PROTEASE DO-LIKE 8, CHLOROPLASTIC"/>
    <property type="match status" value="1"/>
</dbReference>
<accession>A0ABW1ZLU6</accession>
<dbReference type="SUPFAM" id="SSF50494">
    <property type="entry name" value="Trypsin-like serine proteases"/>
    <property type="match status" value="1"/>
</dbReference>
<keyword evidence="5" id="KW-1185">Reference proteome</keyword>
<dbReference type="InterPro" id="IPR036034">
    <property type="entry name" value="PDZ_sf"/>
</dbReference>
<dbReference type="PRINTS" id="PR00834">
    <property type="entry name" value="PROTEASES2C"/>
</dbReference>
<dbReference type="SUPFAM" id="SSF50156">
    <property type="entry name" value="PDZ domain-like"/>
    <property type="match status" value="1"/>
</dbReference>
<organism evidence="4 5">
    <name type="scientific">Deinococcus multiflagellatus</name>
    <dbReference type="NCBI Taxonomy" id="1656887"/>
    <lineage>
        <taxon>Bacteria</taxon>
        <taxon>Thermotogati</taxon>
        <taxon>Deinococcota</taxon>
        <taxon>Deinococci</taxon>
        <taxon>Deinococcales</taxon>
        <taxon>Deinococcaceae</taxon>
        <taxon>Deinococcus</taxon>
    </lineage>
</organism>
<gene>
    <name evidence="4" type="ORF">ACFP90_10865</name>
</gene>
<keyword evidence="1 4" id="KW-0645">Protease</keyword>
<feature type="domain" description="PDZ" evidence="3">
    <location>
        <begin position="148"/>
        <end position="236"/>
    </location>
</feature>